<dbReference type="AlphaFoldDB" id="A0A9Q3BZN0"/>
<comment type="caution">
    <text evidence="1">The sequence shown here is derived from an EMBL/GenBank/DDBJ whole genome shotgun (WGS) entry which is preliminary data.</text>
</comment>
<evidence type="ECO:0000313" key="2">
    <source>
        <dbReference type="Proteomes" id="UP000765509"/>
    </source>
</evidence>
<name>A0A9Q3BZN0_9BASI</name>
<proteinExistence type="predicted"/>
<keyword evidence="2" id="KW-1185">Reference proteome</keyword>
<dbReference type="EMBL" id="AVOT02004148">
    <property type="protein sequence ID" value="MBW0475544.1"/>
    <property type="molecule type" value="Genomic_DNA"/>
</dbReference>
<reference evidence="1" key="1">
    <citation type="submission" date="2021-03" db="EMBL/GenBank/DDBJ databases">
        <title>Draft genome sequence of rust myrtle Austropuccinia psidii MF-1, a brazilian biotype.</title>
        <authorList>
            <person name="Quecine M.C."/>
            <person name="Pachon D.M.R."/>
            <person name="Bonatelli M.L."/>
            <person name="Correr F.H."/>
            <person name="Franceschini L.M."/>
            <person name="Leite T.F."/>
            <person name="Margarido G.R.A."/>
            <person name="Almeida C.A."/>
            <person name="Ferrarezi J.A."/>
            <person name="Labate C.A."/>
        </authorList>
    </citation>
    <scope>NUCLEOTIDE SEQUENCE</scope>
    <source>
        <strain evidence="1">MF-1</strain>
    </source>
</reference>
<evidence type="ECO:0000313" key="1">
    <source>
        <dbReference type="EMBL" id="MBW0475544.1"/>
    </source>
</evidence>
<organism evidence="1 2">
    <name type="scientific">Austropuccinia psidii MF-1</name>
    <dbReference type="NCBI Taxonomy" id="1389203"/>
    <lineage>
        <taxon>Eukaryota</taxon>
        <taxon>Fungi</taxon>
        <taxon>Dikarya</taxon>
        <taxon>Basidiomycota</taxon>
        <taxon>Pucciniomycotina</taxon>
        <taxon>Pucciniomycetes</taxon>
        <taxon>Pucciniales</taxon>
        <taxon>Sphaerophragmiaceae</taxon>
        <taxon>Austropuccinia</taxon>
    </lineage>
</organism>
<accession>A0A9Q3BZN0</accession>
<gene>
    <name evidence="1" type="ORF">O181_015259</name>
</gene>
<sequence length="262" mass="29865">MPQALGNLIEFHEQTTSAPECGSEISNMVSSHELGIEVESLAHESNPDPPFLPEYSRQDYIMFRRKVEIISKEQFVSNIAQTIPRLKKIQNDSKIPDHVHQNISEAMSLLKMDLNRKGLGKRPNINSTKKTNKKCCNFKAAKDARDQDDDMINVKVDHSYNEPPHTESSPILNETIHDETPPASPRNIQSFQERVTIKHDTMGQDMTDIMLDPGPKVSSSTHFQGIFLSCIEEFGYILNYYSNITQESWKRGLDNINSIYKN</sequence>
<protein>
    <submittedName>
        <fullName evidence="1">Uncharacterized protein</fullName>
    </submittedName>
</protein>
<dbReference type="Proteomes" id="UP000765509">
    <property type="component" value="Unassembled WGS sequence"/>
</dbReference>